<dbReference type="Pfam" id="PF13237">
    <property type="entry name" value="Fer4_10"/>
    <property type="match status" value="1"/>
</dbReference>
<gene>
    <name evidence="3" type="ORF">SAMN03080614_10616</name>
</gene>
<feature type="domain" description="4Fe-4S ferredoxin-type" evidence="2">
    <location>
        <begin position="34"/>
        <end position="63"/>
    </location>
</feature>
<reference evidence="4" key="1">
    <citation type="submission" date="2016-10" db="EMBL/GenBank/DDBJ databases">
        <authorList>
            <person name="Varghese N."/>
            <person name="Submissions S."/>
        </authorList>
    </citation>
    <scope>NUCLEOTIDE SEQUENCE [LARGE SCALE GENOMIC DNA]</scope>
    <source>
        <strain evidence="4">DSM 13577</strain>
    </source>
</reference>
<dbReference type="InterPro" id="IPR052911">
    <property type="entry name" value="Corrinoid_activation_enz"/>
</dbReference>
<dbReference type="STRING" id="1120990.SAMN03080614_10616"/>
<keyword evidence="4" id="KW-1185">Reference proteome</keyword>
<dbReference type="AlphaFoldDB" id="A0A1I0C867"/>
<dbReference type="OrthoDB" id="9795268at2"/>
<evidence type="ECO:0000313" key="3">
    <source>
        <dbReference type="EMBL" id="SET15144.1"/>
    </source>
</evidence>
<dbReference type="Proteomes" id="UP000243819">
    <property type="component" value="Unassembled WGS sequence"/>
</dbReference>
<sequence length="287" mass="32001">MKRQIIKIDENLCNGCGLCVPNCAEGALQIVDGKARLISDLFCDGLGACIGHCPMGAISFEEREAEPYDERKTMEENIVPAGKNTIKIHLKHMLDHNQIEYYNQAVEYLKEIGMENPLEEDKEDDKVEFHQHHGGGCPGSRMMDLRRNEVTEKETKVGDQPSELRQWPVQLHLVSPHASYFKGADVVLAADCVAFAMGNFHRDYLKGKALAIACPKLDDGKEIYVEKIKAMIDEAKINMLIVVRMEVPCCGGLLALAKEGLARASRKVPIKEVVVGITGEILKEEWL</sequence>
<dbReference type="SUPFAM" id="SSF54862">
    <property type="entry name" value="4Fe-4S ferredoxins"/>
    <property type="match status" value="1"/>
</dbReference>
<feature type="region of interest" description="Disordered" evidence="1">
    <location>
        <begin position="120"/>
        <end position="142"/>
    </location>
</feature>
<evidence type="ECO:0000259" key="2">
    <source>
        <dbReference type="PROSITE" id="PS51379"/>
    </source>
</evidence>
<feature type="domain" description="4Fe-4S ferredoxin-type" evidence="2">
    <location>
        <begin position="4"/>
        <end position="33"/>
    </location>
</feature>
<accession>A0A1I0C867</accession>
<dbReference type="RefSeq" id="WP_091351401.1">
    <property type="nucleotide sequence ID" value="NZ_FOIF01000061.1"/>
</dbReference>
<dbReference type="InterPro" id="IPR017896">
    <property type="entry name" value="4Fe4S_Fe-S-bd"/>
</dbReference>
<evidence type="ECO:0000313" key="4">
    <source>
        <dbReference type="Proteomes" id="UP000243819"/>
    </source>
</evidence>
<organism evidence="3 4">
    <name type="scientific">Anaerobranca gottschalkii DSM 13577</name>
    <dbReference type="NCBI Taxonomy" id="1120990"/>
    <lineage>
        <taxon>Bacteria</taxon>
        <taxon>Bacillati</taxon>
        <taxon>Bacillota</taxon>
        <taxon>Clostridia</taxon>
        <taxon>Eubacteriales</taxon>
        <taxon>Proteinivoracaceae</taxon>
        <taxon>Anaerobranca</taxon>
    </lineage>
</organism>
<evidence type="ECO:0000256" key="1">
    <source>
        <dbReference type="SAM" id="MobiDB-lite"/>
    </source>
</evidence>
<dbReference type="PANTHER" id="PTHR42895:SF1">
    <property type="entry name" value="IRON-SULFUR CLUSTER PROTEIN"/>
    <property type="match status" value="1"/>
</dbReference>
<name>A0A1I0C867_9FIRM</name>
<dbReference type="PROSITE" id="PS51379">
    <property type="entry name" value="4FE4S_FER_2"/>
    <property type="match status" value="2"/>
</dbReference>
<dbReference type="Gene3D" id="3.30.70.20">
    <property type="match status" value="1"/>
</dbReference>
<dbReference type="EMBL" id="FOIF01000061">
    <property type="protein sequence ID" value="SET15144.1"/>
    <property type="molecule type" value="Genomic_DNA"/>
</dbReference>
<dbReference type="PANTHER" id="PTHR42895">
    <property type="entry name" value="IRON-SULFUR CLUSTER-BINDING PROTEIN-RELATED"/>
    <property type="match status" value="1"/>
</dbReference>
<protein>
    <submittedName>
        <fullName evidence="3">4Fe-4S binding domain-containing protein</fullName>
    </submittedName>
</protein>
<proteinExistence type="predicted"/>